<dbReference type="Proteomes" id="UP001519309">
    <property type="component" value="Unassembled WGS sequence"/>
</dbReference>
<evidence type="ECO:0000313" key="3">
    <source>
        <dbReference type="Proteomes" id="UP000092659"/>
    </source>
</evidence>
<dbReference type="OrthoDB" id="5148901at2"/>
<dbReference type="EMBL" id="JAGGLP010000005">
    <property type="protein sequence ID" value="MBP2049838.1"/>
    <property type="molecule type" value="Genomic_DNA"/>
</dbReference>
<dbReference type="Proteomes" id="UP000092659">
    <property type="component" value="Chromosome"/>
</dbReference>
<reference evidence="1 3" key="1">
    <citation type="submission" date="2016-06" db="EMBL/GenBank/DDBJ databases">
        <title>Complete genome sequence of Streptomyces griseochromogenes ATCC 14511, the Blasticidin S producer.</title>
        <authorList>
            <person name="Wu L."/>
        </authorList>
    </citation>
    <scope>NUCLEOTIDE SEQUENCE [LARGE SCALE GENOMIC DNA]</scope>
    <source>
        <strain evidence="1 3">ATCC 14511</strain>
    </source>
</reference>
<organism evidence="1 3">
    <name type="scientific">Streptomyces griseochromogenes</name>
    <dbReference type="NCBI Taxonomy" id="68214"/>
    <lineage>
        <taxon>Bacteria</taxon>
        <taxon>Bacillati</taxon>
        <taxon>Actinomycetota</taxon>
        <taxon>Actinomycetes</taxon>
        <taxon>Kitasatosporales</taxon>
        <taxon>Streptomycetaceae</taxon>
        <taxon>Streptomyces</taxon>
    </lineage>
</organism>
<accession>A0A1B1AXV6</accession>
<sequence length="110" mass="12129">MAHAAQDQPARADRLRDEDTVRRFCERCYGMIHVLFGLGVGRCPGASDGHYAAGHQFRLPCNVPETPTAQADWRYCERCLGLSCFGYPEGGWCPAGDAHEAAGYDFVIPH</sequence>
<protein>
    <submittedName>
        <fullName evidence="1">Uncharacterized protein</fullName>
    </submittedName>
</protein>
<evidence type="ECO:0000313" key="1">
    <source>
        <dbReference type="EMBL" id="ANP51418.1"/>
    </source>
</evidence>
<gene>
    <name evidence="1" type="ORF">AVL59_18985</name>
    <name evidence="2" type="ORF">J2Z21_002774</name>
</gene>
<reference evidence="2 4" key="2">
    <citation type="submission" date="2021-03" db="EMBL/GenBank/DDBJ databases">
        <title>Genomic Encyclopedia of Type Strains, Phase IV (KMG-IV): sequencing the most valuable type-strain genomes for metagenomic binning, comparative biology and taxonomic classification.</title>
        <authorList>
            <person name="Goeker M."/>
        </authorList>
    </citation>
    <scope>NUCLEOTIDE SEQUENCE [LARGE SCALE GENOMIC DNA]</scope>
    <source>
        <strain evidence="2 4">DSM 40499</strain>
    </source>
</reference>
<proteinExistence type="predicted"/>
<dbReference type="AlphaFoldDB" id="A0A1B1AXV6"/>
<evidence type="ECO:0000313" key="2">
    <source>
        <dbReference type="EMBL" id="MBP2049838.1"/>
    </source>
</evidence>
<dbReference type="KEGG" id="sgs:AVL59_18985"/>
<dbReference type="EMBL" id="CP016279">
    <property type="protein sequence ID" value="ANP51418.1"/>
    <property type="molecule type" value="Genomic_DNA"/>
</dbReference>
<dbReference type="RefSeq" id="WP_067305818.1">
    <property type="nucleotide sequence ID" value="NZ_CP016279.1"/>
</dbReference>
<evidence type="ECO:0000313" key="4">
    <source>
        <dbReference type="Proteomes" id="UP001519309"/>
    </source>
</evidence>
<name>A0A1B1AXV6_9ACTN</name>
<keyword evidence="4" id="KW-1185">Reference proteome</keyword>